<dbReference type="InterPro" id="IPR035965">
    <property type="entry name" value="PAS-like_dom_sf"/>
</dbReference>
<dbReference type="InterPro" id="IPR016120">
    <property type="entry name" value="Sig_transdc_His_kin_SpoOB"/>
</dbReference>
<dbReference type="EC" id="2.7.13.3" evidence="3"/>
<dbReference type="InterPro" id="IPR050351">
    <property type="entry name" value="BphY/WalK/GraS-like"/>
</dbReference>
<dbReference type="InterPro" id="IPR036890">
    <property type="entry name" value="HATPase_C_sf"/>
</dbReference>
<dbReference type="Pfam" id="PF02518">
    <property type="entry name" value="HATPase_c"/>
    <property type="match status" value="1"/>
</dbReference>
<dbReference type="PANTHER" id="PTHR42878:SF7">
    <property type="entry name" value="SENSOR HISTIDINE KINASE GLRK"/>
    <property type="match status" value="1"/>
</dbReference>
<dbReference type="Gene3D" id="3.30.565.10">
    <property type="entry name" value="Histidine kinase-like ATPase, C-terminal domain"/>
    <property type="match status" value="1"/>
</dbReference>
<keyword evidence="11 16" id="KW-1133">Transmembrane helix</keyword>
<evidence type="ECO:0000259" key="17">
    <source>
        <dbReference type="PROSITE" id="PS50109"/>
    </source>
</evidence>
<evidence type="ECO:0000256" key="2">
    <source>
        <dbReference type="ARBA" id="ARBA00004651"/>
    </source>
</evidence>
<dbReference type="OrthoDB" id="9792686at2"/>
<evidence type="ECO:0000313" key="20">
    <source>
        <dbReference type="Proteomes" id="UP000298154"/>
    </source>
</evidence>
<dbReference type="SMART" id="SM00387">
    <property type="entry name" value="HATPase_c"/>
    <property type="match status" value="1"/>
</dbReference>
<evidence type="ECO:0000259" key="18">
    <source>
        <dbReference type="PROSITE" id="PS50112"/>
    </source>
</evidence>
<dbReference type="Pfam" id="PF17203">
    <property type="entry name" value="sCache_3_2"/>
    <property type="match status" value="1"/>
</dbReference>
<dbReference type="GO" id="GO:0005524">
    <property type="term" value="F:ATP binding"/>
    <property type="evidence" value="ECO:0007669"/>
    <property type="project" value="UniProtKB-KW"/>
</dbReference>
<evidence type="ECO:0000256" key="10">
    <source>
        <dbReference type="ARBA" id="ARBA00022840"/>
    </source>
</evidence>
<keyword evidence="5" id="KW-0597">Phosphoprotein</keyword>
<feature type="compositionally biased region" description="Low complexity" evidence="15">
    <location>
        <begin position="560"/>
        <end position="571"/>
    </location>
</feature>
<feature type="transmembrane region" description="Helical" evidence="16">
    <location>
        <begin position="12"/>
        <end position="32"/>
    </location>
</feature>
<feature type="domain" description="Histidine kinase" evidence="17">
    <location>
        <begin position="432"/>
        <end position="549"/>
    </location>
</feature>
<dbReference type="SUPFAM" id="SSF103190">
    <property type="entry name" value="Sensory domain-like"/>
    <property type="match status" value="1"/>
</dbReference>
<evidence type="ECO:0000256" key="12">
    <source>
        <dbReference type="ARBA" id="ARBA00023012"/>
    </source>
</evidence>
<reference evidence="19 20" key="1">
    <citation type="submission" date="2019-03" db="EMBL/GenBank/DDBJ databases">
        <title>Genomics of glacier-inhabiting Cryobacterium strains.</title>
        <authorList>
            <person name="Liu Q."/>
            <person name="Xin Y.-H."/>
        </authorList>
    </citation>
    <scope>NUCLEOTIDE SEQUENCE [LARGE SCALE GENOMIC DNA]</scope>
    <source>
        <strain evidence="19 20">Sr36</strain>
    </source>
</reference>
<name>A0A4R9ASN8_9MICO</name>
<dbReference type="GO" id="GO:0005886">
    <property type="term" value="C:plasma membrane"/>
    <property type="evidence" value="ECO:0007669"/>
    <property type="project" value="UniProtKB-SubCell"/>
</dbReference>
<dbReference type="InterPro" id="IPR033463">
    <property type="entry name" value="sCache_3"/>
</dbReference>
<gene>
    <name evidence="19" type="ORF">E3T47_03090</name>
</gene>
<dbReference type="InterPro" id="IPR004358">
    <property type="entry name" value="Sig_transdc_His_kin-like_C"/>
</dbReference>
<evidence type="ECO:0000313" key="19">
    <source>
        <dbReference type="EMBL" id="TFD68944.1"/>
    </source>
</evidence>
<dbReference type="PROSITE" id="PS50112">
    <property type="entry name" value="PAS"/>
    <property type="match status" value="1"/>
</dbReference>
<dbReference type="GO" id="GO:0007234">
    <property type="term" value="P:osmosensory signaling via phosphorelay pathway"/>
    <property type="evidence" value="ECO:0007669"/>
    <property type="project" value="TreeGrafter"/>
</dbReference>
<keyword evidence="6" id="KW-0808">Transferase</keyword>
<accession>A0A4R9ASN8</accession>
<dbReference type="Proteomes" id="UP000298154">
    <property type="component" value="Unassembled WGS sequence"/>
</dbReference>
<dbReference type="CDD" id="cd00130">
    <property type="entry name" value="PAS"/>
    <property type="match status" value="1"/>
</dbReference>
<evidence type="ECO:0000256" key="5">
    <source>
        <dbReference type="ARBA" id="ARBA00022553"/>
    </source>
</evidence>
<feature type="region of interest" description="Disordered" evidence="15">
    <location>
        <begin position="551"/>
        <end position="571"/>
    </location>
</feature>
<evidence type="ECO:0000256" key="7">
    <source>
        <dbReference type="ARBA" id="ARBA00022692"/>
    </source>
</evidence>
<keyword evidence="9 19" id="KW-0418">Kinase</keyword>
<dbReference type="InterPro" id="IPR000014">
    <property type="entry name" value="PAS"/>
</dbReference>
<evidence type="ECO:0000256" key="15">
    <source>
        <dbReference type="SAM" id="MobiDB-lite"/>
    </source>
</evidence>
<dbReference type="SUPFAM" id="SSF55890">
    <property type="entry name" value="Sporulation response regulatory protein Spo0B"/>
    <property type="match status" value="1"/>
</dbReference>
<evidence type="ECO:0000256" key="13">
    <source>
        <dbReference type="ARBA" id="ARBA00023136"/>
    </source>
</evidence>
<evidence type="ECO:0000256" key="8">
    <source>
        <dbReference type="ARBA" id="ARBA00022741"/>
    </source>
</evidence>
<proteinExistence type="predicted"/>
<comment type="catalytic activity">
    <reaction evidence="1">
        <text>ATP + protein L-histidine = ADP + protein N-phospho-L-histidine.</text>
        <dbReference type="EC" id="2.7.13.3"/>
    </reaction>
</comment>
<feature type="domain" description="PAS" evidence="18">
    <location>
        <begin position="216"/>
        <end position="253"/>
    </location>
</feature>
<evidence type="ECO:0000256" key="6">
    <source>
        <dbReference type="ARBA" id="ARBA00022679"/>
    </source>
</evidence>
<feature type="transmembrane region" description="Helical" evidence="16">
    <location>
        <begin position="172"/>
        <end position="190"/>
    </location>
</feature>
<dbReference type="InterPro" id="IPR003594">
    <property type="entry name" value="HATPase_dom"/>
</dbReference>
<dbReference type="GO" id="GO:0030295">
    <property type="term" value="F:protein kinase activator activity"/>
    <property type="evidence" value="ECO:0007669"/>
    <property type="project" value="TreeGrafter"/>
</dbReference>
<dbReference type="GO" id="GO:0000155">
    <property type="term" value="F:phosphorelay sensor kinase activity"/>
    <property type="evidence" value="ECO:0007669"/>
    <property type="project" value="InterPro"/>
</dbReference>
<dbReference type="Gene3D" id="3.30.450.20">
    <property type="entry name" value="PAS domain"/>
    <property type="match status" value="2"/>
</dbReference>
<organism evidence="19 20">
    <name type="scientific">Cryobacterium ruanii</name>
    <dbReference type="NCBI Taxonomy" id="1259197"/>
    <lineage>
        <taxon>Bacteria</taxon>
        <taxon>Bacillati</taxon>
        <taxon>Actinomycetota</taxon>
        <taxon>Actinomycetes</taxon>
        <taxon>Micrococcales</taxon>
        <taxon>Microbacteriaceae</taxon>
        <taxon>Cryobacterium</taxon>
    </lineage>
</organism>
<keyword evidence="10" id="KW-0067">ATP-binding</keyword>
<evidence type="ECO:0000256" key="1">
    <source>
        <dbReference type="ARBA" id="ARBA00000085"/>
    </source>
</evidence>
<evidence type="ECO:0000256" key="3">
    <source>
        <dbReference type="ARBA" id="ARBA00012438"/>
    </source>
</evidence>
<dbReference type="InterPro" id="IPR029151">
    <property type="entry name" value="Sensor-like_sf"/>
</dbReference>
<protein>
    <recommendedName>
        <fullName evidence="14">Sensor-like histidine kinase SenX3</fullName>
        <ecNumber evidence="3">2.7.13.3</ecNumber>
    </recommendedName>
</protein>
<sequence length="571" mass="59867">MRREWSIARRLFLAHALFIVVLTVFVGTAFFVDARDRAYDETSARMLAVATAIADSPLVLAASASADPSMSLQPYALQVSADAGLDFITIMAPDRTRWTHPNADEIGRDYIGAIEPARSGTAFTEISTGTLGPSVRAVVPATDADGTVRALVAVGTTTSNITIALNARLPSVLGLALGLLASGSAVTWLLGRYLRRVTLGWGPERLAQLFVYYDSVLHSVREGLVLVDPHGDLVLYNDQAAALLGIPPSPAAGSDERPLTLTTLSLPPGLGELLRSGRTAHDEIHVTDTRVLVVSQEPAVASSTPMRGAKPTSMGFVATIRDHTDLQNLGSELQSMRTLSDALRAQTHEHSNRLHTIVSLMELGRTDQALEFATKDLELSQRLADEMVGSVDEPVISALIMGKSAQANELGIALTVTASGTLAQSGLSIQDLVTVLGNLVDNALDAAAAGEDPRRVSITVSSSERAVVIEVADSGAGIAPDVVDDVWRLGFSTKDAGAHDTVGSVPGRSIGGHGLGLALVRQAVMRLGGTLTIGRREGAVFTVAIPAVTSPVAPSPDAPSPDVARAAVEYD</sequence>
<keyword evidence="4" id="KW-1003">Cell membrane</keyword>
<evidence type="ECO:0000256" key="16">
    <source>
        <dbReference type="SAM" id="Phobius"/>
    </source>
</evidence>
<keyword evidence="20" id="KW-1185">Reference proteome</keyword>
<evidence type="ECO:0000256" key="4">
    <source>
        <dbReference type="ARBA" id="ARBA00022475"/>
    </source>
</evidence>
<dbReference type="EMBL" id="SOHK01000005">
    <property type="protein sequence ID" value="TFD68944.1"/>
    <property type="molecule type" value="Genomic_DNA"/>
</dbReference>
<dbReference type="InterPro" id="IPR005467">
    <property type="entry name" value="His_kinase_dom"/>
</dbReference>
<feature type="transmembrane region" description="Helical" evidence="16">
    <location>
        <begin position="44"/>
        <end position="64"/>
    </location>
</feature>
<keyword evidence="8" id="KW-0547">Nucleotide-binding</keyword>
<dbReference type="PROSITE" id="PS50109">
    <property type="entry name" value="HIS_KIN"/>
    <property type="match status" value="1"/>
</dbReference>
<comment type="subcellular location">
    <subcellularLocation>
        <location evidence="2">Cell membrane</location>
        <topology evidence="2">Multi-pass membrane protein</topology>
    </subcellularLocation>
</comment>
<evidence type="ECO:0000256" key="9">
    <source>
        <dbReference type="ARBA" id="ARBA00022777"/>
    </source>
</evidence>
<keyword evidence="12" id="KW-0902">Two-component regulatory system</keyword>
<dbReference type="GO" id="GO:0000156">
    <property type="term" value="F:phosphorelay response regulator activity"/>
    <property type="evidence" value="ECO:0007669"/>
    <property type="project" value="TreeGrafter"/>
</dbReference>
<dbReference type="SUPFAM" id="SSF55785">
    <property type="entry name" value="PYP-like sensor domain (PAS domain)"/>
    <property type="match status" value="1"/>
</dbReference>
<dbReference type="RefSeq" id="WP_134554148.1">
    <property type="nucleotide sequence ID" value="NZ_SOHK01000005.1"/>
</dbReference>
<keyword evidence="7 16" id="KW-0812">Transmembrane</keyword>
<evidence type="ECO:0000256" key="11">
    <source>
        <dbReference type="ARBA" id="ARBA00022989"/>
    </source>
</evidence>
<comment type="caution">
    <text evidence="19">The sequence shown here is derived from an EMBL/GenBank/DDBJ whole genome shotgun (WGS) entry which is preliminary data.</text>
</comment>
<dbReference type="AlphaFoldDB" id="A0A4R9ASN8"/>
<dbReference type="SUPFAM" id="SSF55874">
    <property type="entry name" value="ATPase domain of HSP90 chaperone/DNA topoisomerase II/histidine kinase"/>
    <property type="match status" value="1"/>
</dbReference>
<keyword evidence="13 16" id="KW-0472">Membrane</keyword>
<dbReference type="PANTHER" id="PTHR42878">
    <property type="entry name" value="TWO-COMPONENT HISTIDINE KINASE"/>
    <property type="match status" value="1"/>
</dbReference>
<dbReference type="PRINTS" id="PR00344">
    <property type="entry name" value="BCTRLSENSOR"/>
</dbReference>
<evidence type="ECO:0000256" key="14">
    <source>
        <dbReference type="ARBA" id="ARBA00039401"/>
    </source>
</evidence>